<reference evidence="4" key="1">
    <citation type="submission" date="2015-09" db="EMBL/GenBank/DDBJ databases">
        <authorList>
            <consortium name="Pathogen Informatics"/>
        </authorList>
    </citation>
    <scope>NUCLEOTIDE SEQUENCE [LARGE SCALE GENOMIC DNA]</scope>
    <source>
        <strain evidence="4">Lake Konstanz</strain>
    </source>
</reference>
<name>A0A0S4IS12_BODSA</name>
<evidence type="ECO:0000313" key="3">
    <source>
        <dbReference type="EMBL" id="CUF58066.1"/>
    </source>
</evidence>
<feature type="region of interest" description="Disordered" evidence="2">
    <location>
        <begin position="1"/>
        <end position="24"/>
    </location>
</feature>
<proteinExistence type="predicted"/>
<keyword evidence="1" id="KW-0175">Coiled coil</keyword>
<keyword evidence="4" id="KW-1185">Reference proteome</keyword>
<accession>A0A0S4IS12</accession>
<evidence type="ECO:0000313" key="4">
    <source>
        <dbReference type="Proteomes" id="UP000051952"/>
    </source>
</evidence>
<feature type="compositionally biased region" description="Basic residues" evidence="2">
    <location>
        <begin position="1"/>
        <end position="12"/>
    </location>
</feature>
<dbReference type="Proteomes" id="UP000051952">
    <property type="component" value="Unassembled WGS sequence"/>
</dbReference>
<dbReference type="EMBL" id="CYKH01000361">
    <property type="protein sequence ID" value="CUF58066.1"/>
    <property type="molecule type" value="Genomic_DNA"/>
</dbReference>
<evidence type="ECO:0000256" key="2">
    <source>
        <dbReference type="SAM" id="MobiDB-lite"/>
    </source>
</evidence>
<feature type="compositionally biased region" description="Polar residues" evidence="2">
    <location>
        <begin position="336"/>
        <end position="373"/>
    </location>
</feature>
<feature type="region of interest" description="Disordered" evidence="2">
    <location>
        <begin position="666"/>
        <end position="689"/>
    </location>
</feature>
<feature type="compositionally biased region" description="Polar residues" evidence="2">
    <location>
        <begin position="666"/>
        <end position="678"/>
    </location>
</feature>
<protein>
    <submittedName>
        <fullName evidence="3">Uncharacterized protein</fullName>
    </submittedName>
</protein>
<evidence type="ECO:0000256" key="1">
    <source>
        <dbReference type="SAM" id="Coils"/>
    </source>
</evidence>
<feature type="region of interest" description="Disordered" evidence="2">
    <location>
        <begin position="336"/>
        <end position="381"/>
    </location>
</feature>
<dbReference type="VEuPathDB" id="TriTrypDB:BSAL_63720"/>
<sequence>MKKSTSKHHTKRPSSVANGGGATLDESLLPQTASTINKDDNHIRRDGANREDLFLHTAADMIHRIVAAYCNLYDTPYITKYLLGLLLEALVPTAPSFAKDQAHNQLVMLSGSAGLREAVELVKFVQAAGRVTNETLVSNGKRELDRITIERRVRFASDDEVARARLVREDDDDEDGDNDDDIAYISSTRGSVDLRVVPAASIHTELQSKCAAQEKRLADQEDRIRELEATLAEHRPVFSAVQQNAAFQEKPDVILKKAVKKGTVVKKGKSSVSFIDGVEDSAAAMTTVVATSATTATTTLASVGVPQQQQQPRVVRYDSTKEEVIAAARALAMEARSNNMQSSHHSPSSTFLPPQSSTTSSFRQQPAGLSTTGSPPPAFTASHPFATPYMHDLSEYRLGEVPPSFNAASPVPPKVSSQPHYALLADVPLHTSSYRPSPPPQQYSPALTTSPWAAPSTALDVLPLSSKLLSAEDVVRLVSDKRPLSAQASQSFSAWYHLEQEQRAKLLLDLGESSLVSTIQQNAQLASRLAGATHSLALERRYSSANRPPSSLEFINFANNTASPLSRFSADAAARRHQMHVQQQQQQFFVDPSPHKAQLQAPPQQRTSAAAVGDGGGALWNSALQGGSSSSLFGVQQTSPYNGVSSYVTAAARLPSRTQMLNADGSSVRVATNDSGTGDISDVMHSAWR</sequence>
<gene>
    <name evidence="3" type="ORF">BSAL_63720</name>
</gene>
<organism evidence="3 4">
    <name type="scientific">Bodo saltans</name>
    <name type="common">Flagellated protozoan</name>
    <dbReference type="NCBI Taxonomy" id="75058"/>
    <lineage>
        <taxon>Eukaryota</taxon>
        <taxon>Discoba</taxon>
        <taxon>Euglenozoa</taxon>
        <taxon>Kinetoplastea</taxon>
        <taxon>Metakinetoplastina</taxon>
        <taxon>Eubodonida</taxon>
        <taxon>Bodonidae</taxon>
        <taxon>Bodo</taxon>
    </lineage>
</organism>
<dbReference type="AlphaFoldDB" id="A0A0S4IS12"/>
<feature type="coiled-coil region" evidence="1">
    <location>
        <begin position="203"/>
        <end position="230"/>
    </location>
</feature>